<dbReference type="Proteomes" id="UP000198725">
    <property type="component" value="Unassembled WGS sequence"/>
</dbReference>
<evidence type="ECO:0000313" key="2">
    <source>
        <dbReference type="Proteomes" id="UP000198725"/>
    </source>
</evidence>
<reference evidence="2" key="1">
    <citation type="submission" date="2016-10" db="EMBL/GenBank/DDBJ databases">
        <authorList>
            <person name="Varghese N."/>
            <person name="Submissions S."/>
        </authorList>
    </citation>
    <scope>NUCLEOTIDE SEQUENCE [LARGE SCALE GENOMIC DNA]</scope>
    <source>
        <strain evidence="2">MO64</strain>
    </source>
</reference>
<proteinExistence type="predicted"/>
<dbReference type="EMBL" id="FOSR01000009">
    <property type="protein sequence ID" value="SFK91883.1"/>
    <property type="molecule type" value="Genomic_DNA"/>
</dbReference>
<evidence type="ECO:0000313" key="1">
    <source>
        <dbReference type="EMBL" id="SFK91883.1"/>
    </source>
</evidence>
<protein>
    <submittedName>
        <fullName evidence="1">Uncharacterized protein</fullName>
    </submittedName>
</protein>
<gene>
    <name evidence="1" type="ORF">SAMN05192579_10913</name>
</gene>
<accession>A0A1I4DFP5</accession>
<dbReference type="RefSeq" id="WP_037100874.1">
    <property type="nucleotide sequence ID" value="NZ_FOSR01000009.1"/>
</dbReference>
<dbReference type="AlphaFoldDB" id="A0A1I4DFP5"/>
<organism evidence="1 2">
    <name type="scientific">Rhodanobacter glycinis</name>
    <dbReference type="NCBI Taxonomy" id="582702"/>
    <lineage>
        <taxon>Bacteria</taxon>
        <taxon>Pseudomonadati</taxon>
        <taxon>Pseudomonadota</taxon>
        <taxon>Gammaproteobacteria</taxon>
        <taxon>Lysobacterales</taxon>
        <taxon>Rhodanobacteraceae</taxon>
        <taxon>Rhodanobacter</taxon>
    </lineage>
</organism>
<name>A0A1I4DFP5_9GAMM</name>
<keyword evidence="2" id="KW-1185">Reference proteome</keyword>
<sequence>MELTNFDQYQDLCGEFQTQWVALLRDTLRKHGIPDRSAKSICGDFSFDLSMLFDQGELEYKGTAYRPVVAFTDDDESAKVVLRTDGPQFHEYAFGTTADAYDLDA</sequence>